<dbReference type="RefSeq" id="WP_346182364.1">
    <property type="nucleotide sequence ID" value="NZ_BAABCE010000006.1"/>
</dbReference>
<evidence type="ECO:0000313" key="2">
    <source>
        <dbReference type="EMBL" id="GAA3548910.1"/>
    </source>
</evidence>
<comment type="caution">
    <text evidence="2">The sequence shown here is derived from an EMBL/GenBank/DDBJ whole genome shotgun (WGS) entry which is preliminary data.</text>
</comment>
<dbReference type="EMBL" id="BAABCE010000006">
    <property type="protein sequence ID" value="GAA3548910.1"/>
    <property type="molecule type" value="Genomic_DNA"/>
</dbReference>
<accession>A0ABP6WAQ7</accession>
<reference evidence="3" key="1">
    <citation type="journal article" date="2019" name="Int. J. Syst. Evol. Microbiol.">
        <title>The Global Catalogue of Microorganisms (GCM) 10K type strain sequencing project: providing services to taxonomists for standard genome sequencing and annotation.</title>
        <authorList>
            <consortium name="The Broad Institute Genomics Platform"/>
            <consortium name="The Broad Institute Genome Sequencing Center for Infectious Disease"/>
            <person name="Wu L."/>
            <person name="Ma J."/>
        </authorList>
    </citation>
    <scope>NUCLEOTIDE SEQUENCE [LARGE SCALE GENOMIC DNA]</scope>
    <source>
        <strain evidence="3">JCM 17656</strain>
    </source>
</reference>
<gene>
    <name evidence="2" type="ORF">GCM10022295_33610</name>
</gene>
<dbReference type="Pfam" id="PF04993">
    <property type="entry name" value="TfoX_N"/>
    <property type="match status" value="1"/>
</dbReference>
<evidence type="ECO:0000259" key="1">
    <source>
        <dbReference type="Pfam" id="PF04993"/>
    </source>
</evidence>
<dbReference type="InterPro" id="IPR007076">
    <property type="entry name" value="TfoX_N"/>
</dbReference>
<protein>
    <submittedName>
        <fullName evidence="2">TfoX/Sxy family protein</fullName>
    </submittedName>
</protein>
<keyword evidence="3" id="KW-1185">Reference proteome</keyword>
<name>A0ABP6WAQ7_9ACTN</name>
<dbReference type="Proteomes" id="UP001500707">
    <property type="component" value="Unassembled WGS sequence"/>
</dbReference>
<feature type="domain" description="TfoX N-terminal" evidence="1">
    <location>
        <begin position="14"/>
        <end position="101"/>
    </location>
</feature>
<organism evidence="2 3">
    <name type="scientific">Streptomyces osmaniensis</name>
    <dbReference type="NCBI Taxonomy" id="593134"/>
    <lineage>
        <taxon>Bacteria</taxon>
        <taxon>Bacillati</taxon>
        <taxon>Actinomycetota</taxon>
        <taxon>Actinomycetes</taxon>
        <taxon>Kitasatosporales</taxon>
        <taxon>Streptomycetaceae</taxon>
        <taxon>Streptomyces</taxon>
    </lineage>
</organism>
<evidence type="ECO:0000313" key="3">
    <source>
        <dbReference type="Proteomes" id="UP001500707"/>
    </source>
</evidence>
<sequence>MAYDEGLAQRIRERLGGRPEITEKRMFGGIAFLAHGNMAVGVSGDDLMVRVGPDGTDAALARPGTRIFDMTGRPMKGWILVAGDALTEDDVLGAWIEEGRAFAAGLPPK</sequence>
<proteinExistence type="predicted"/>